<reference evidence="3" key="1">
    <citation type="journal article" date="2019" name="Sci. Rep.">
        <title>Draft genome of Tanacetum cinerariifolium, the natural source of mosquito coil.</title>
        <authorList>
            <person name="Yamashiro T."/>
            <person name="Shiraishi A."/>
            <person name="Satake H."/>
            <person name="Nakayama K."/>
        </authorList>
    </citation>
    <scope>NUCLEOTIDE SEQUENCE</scope>
</reference>
<dbReference type="EMBL" id="BKCJ011241925">
    <property type="protein sequence ID" value="GFD08937.1"/>
    <property type="molecule type" value="Genomic_DNA"/>
</dbReference>
<organism evidence="3">
    <name type="scientific">Tanacetum cinerariifolium</name>
    <name type="common">Dalmatian daisy</name>
    <name type="synonym">Chrysanthemum cinerariifolium</name>
    <dbReference type="NCBI Taxonomy" id="118510"/>
    <lineage>
        <taxon>Eukaryota</taxon>
        <taxon>Viridiplantae</taxon>
        <taxon>Streptophyta</taxon>
        <taxon>Embryophyta</taxon>
        <taxon>Tracheophyta</taxon>
        <taxon>Spermatophyta</taxon>
        <taxon>Magnoliopsida</taxon>
        <taxon>eudicotyledons</taxon>
        <taxon>Gunneridae</taxon>
        <taxon>Pentapetalae</taxon>
        <taxon>asterids</taxon>
        <taxon>campanulids</taxon>
        <taxon>Asterales</taxon>
        <taxon>Asteraceae</taxon>
        <taxon>Asteroideae</taxon>
        <taxon>Anthemideae</taxon>
        <taxon>Anthemidinae</taxon>
        <taxon>Tanacetum</taxon>
    </lineage>
</organism>
<proteinExistence type="predicted"/>
<dbReference type="Pfam" id="PF03159">
    <property type="entry name" value="XRN_N"/>
    <property type="match status" value="1"/>
</dbReference>
<dbReference type="Gene3D" id="3.40.50.12390">
    <property type="match status" value="1"/>
</dbReference>
<evidence type="ECO:0000313" key="2">
    <source>
        <dbReference type="EMBL" id="GFD08937.1"/>
    </source>
</evidence>
<sequence length="38" mass="4382">MGVPAFYRWLAEKYPMTVVEVVEEEAVEINDVKIPIDT</sequence>
<comment type="caution">
    <text evidence="3">The sequence shown here is derived from an EMBL/GenBank/DDBJ whole genome shotgun (WGS) entry which is preliminary data.</text>
</comment>
<evidence type="ECO:0000313" key="3">
    <source>
        <dbReference type="EMBL" id="GFD09040.1"/>
    </source>
</evidence>
<name>A0A699TGV4_TANCI</name>
<evidence type="ECO:0000259" key="1">
    <source>
        <dbReference type="Pfam" id="PF03159"/>
    </source>
</evidence>
<dbReference type="EMBL" id="BKCJ011242540">
    <property type="protein sequence ID" value="GFD09040.1"/>
    <property type="molecule type" value="Genomic_DNA"/>
</dbReference>
<dbReference type="GO" id="GO:0004527">
    <property type="term" value="F:exonuclease activity"/>
    <property type="evidence" value="ECO:0007669"/>
    <property type="project" value="InterPro"/>
</dbReference>
<feature type="domain" description="Xrn1 N-terminal" evidence="1">
    <location>
        <begin position="1"/>
        <end position="26"/>
    </location>
</feature>
<accession>A0A699TGV4</accession>
<feature type="non-terminal residue" evidence="3">
    <location>
        <position position="38"/>
    </location>
</feature>
<gene>
    <name evidence="2" type="ORF">Tci_880906</name>
    <name evidence="3" type="ORF">Tci_881009</name>
</gene>
<dbReference type="GO" id="GO:0003676">
    <property type="term" value="F:nucleic acid binding"/>
    <property type="evidence" value="ECO:0007669"/>
    <property type="project" value="InterPro"/>
</dbReference>
<protein>
    <submittedName>
        <fullName evidence="3">5'-3' exoribonuclease 3-like</fullName>
    </submittedName>
</protein>
<dbReference type="AlphaFoldDB" id="A0A699TGV4"/>
<dbReference type="InterPro" id="IPR004859">
    <property type="entry name" value="Xrn1_N"/>
</dbReference>